<dbReference type="STRING" id="2094558.A0A314XK90"/>
<dbReference type="Proteomes" id="UP000250321">
    <property type="component" value="Unassembled WGS sequence"/>
</dbReference>
<protein>
    <recommendedName>
        <fullName evidence="1">UspA domain-containing protein</fullName>
    </recommendedName>
</protein>
<name>A0A314XK90_PRUYE</name>
<feature type="domain" description="UspA" evidence="1">
    <location>
        <begin position="10"/>
        <end position="178"/>
    </location>
</feature>
<dbReference type="EMBL" id="PJQY01002352">
    <property type="protein sequence ID" value="PQP94342.1"/>
    <property type="molecule type" value="Genomic_DNA"/>
</dbReference>
<evidence type="ECO:0000259" key="1">
    <source>
        <dbReference type="Pfam" id="PF00582"/>
    </source>
</evidence>
<proteinExistence type="predicted"/>
<dbReference type="AlphaFoldDB" id="A0A314XK90"/>
<dbReference type="PANTHER" id="PTHR47867:SF1">
    <property type="entry name" value="ADENINE NUCLEOTIDE ALPHA HYDROLASES-LIKE SUPERFAMILY PROTEIN"/>
    <property type="match status" value="1"/>
</dbReference>
<dbReference type="OrthoDB" id="786029at2759"/>
<evidence type="ECO:0000313" key="3">
    <source>
        <dbReference type="Proteomes" id="UP000250321"/>
    </source>
</evidence>
<gene>
    <name evidence="2" type="ORF">Pyn_00435</name>
</gene>
<organism evidence="2 3">
    <name type="scientific">Prunus yedoensis var. nudiflora</name>
    <dbReference type="NCBI Taxonomy" id="2094558"/>
    <lineage>
        <taxon>Eukaryota</taxon>
        <taxon>Viridiplantae</taxon>
        <taxon>Streptophyta</taxon>
        <taxon>Embryophyta</taxon>
        <taxon>Tracheophyta</taxon>
        <taxon>Spermatophyta</taxon>
        <taxon>Magnoliopsida</taxon>
        <taxon>eudicotyledons</taxon>
        <taxon>Gunneridae</taxon>
        <taxon>Pentapetalae</taxon>
        <taxon>rosids</taxon>
        <taxon>fabids</taxon>
        <taxon>Rosales</taxon>
        <taxon>Rosaceae</taxon>
        <taxon>Amygdaloideae</taxon>
        <taxon>Amygdaleae</taxon>
        <taxon>Prunus</taxon>
    </lineage>
</organism>
<dbReference type="SUPFAM" id="SSF52402">
    <property type="entry name" value="Adenine nucleotide alpha hydrolases-like"/>
    <property type="match status" value="1"/>
</dbReference>
<dbReference type="Gene3D" id="3.40.50.620">
    <property type="entry name" value="HUPs"/>
    <property type="match status" value="1"/>
</dbReference>
<dbReference type="Pfam" id="PF00582">
    <property type="entry name" value="Usp"/>
    <property type="match status" value="1"/>
</dbReference>
<reference evidence="2 3" key="1">
    <citation type="submission" date="2018-02" db="EMBL/GenBank/DDBJ databases">
        <title>Draft genome of wild Prunus yedoensis var. nudiflora.</title>
        <authorList>
            <person name="Baek S."/>
            <person name="Kim J.-H."/>
            <person name="Choi K."/>
            <person name="Kim G.-B."/>
            <person name="Cho A."/>
            <person name="Jang H."/>
            <person name="Shin C.-H."/>
            <person name="Yu H.-J."/>
            <person name="Mun J.-H."/>
        </authorList>
    </citation>
    <scope>NUCLEOTIDE SEQUENCE [LARGE SCALE GENOMIC DNA]</scope>
    <source>
        <strain evidence="3">cv. Jeju island</strain>
        <tissue evidence="2">Leaf</tissue>
    </source>
</reference>
<accession>A0A314XK90</accession>
<dbReference type="PANTHER" id="PTHR47867">
    <property type="entry name" value="ADENINE NUCLEOTIDE ALPHA HYDROLASES-LIKE SUPERFAMILY PROTEIN"/>
    <property type="match status" value="1"/>
</dbReference>
<keyword evidence="3" id="KW-1185">Reference proteome</keyword>
<dbReference type="CDD" id="cd00293">
    <property type="entry name" value="USP-like"/>
    <property type="match status" value="1"/>
</dbReference>
<dbReference type="InterPro" id="IPR006016">
    <property type="entry name" value="UspA"/>
</dbReference>
<dbReference type="InterPro" id="IPR014729">
    <property type="entry name" value="Rossmann-like_a/b/a_fold"/>
</dbReference>
<sequence>MEGQATKPARRVMVVADPTRESASALQYALAHVVLEHDELILFFVENQNTWRNTFMTLLKIPGLASLAVAAMSLEGINAEEGVDFLEEMKNACKRAKPKLSVRAERMGMEDGKDKANTILHQSDALGIDIIVVGQRRKISKEILGTYTWPGAGRGATNKAIDTADYLIENSKCDCVAVQKKGQDGGYLLNSRTHKNFWLLA</sequence>
<comment type="caution">
    <text evidence="2">The sequence shown here is derived from an EMBL/GenBank/DDBJ whole genome shotgun (WGS) entry which is preliminary data.</text>
</comment>
<evidence type="ECO:0000313" key="2">
    <source>
        <dbReference type="EMBL" id="PQP94342.1"/>
    </source>
</evidence>